<dbReference type="EMBL" id="HACM01008990">
    <property type="protein sequence ID" value="CRZ09432.1"/>
    <property type="molecule type" value="Transcribed_RNA"/>
</dbReference>
<dbReference type="AlphaFoldDB" id="A0A0H5R6M5"/>
<keyword evidence="1" id="KW-0963">Cytoplasm</keyword>
<name>A0A0H5R6M5_9EUKA</name>
<dbReference type="PROSITE" id="PS50249">
    <property type="entry name" value="MPN"/>
    <property type="match status" value="1"/>
</dbReference>
<dbReference type="InterPro" id="IPR037518">
    <property type="entry name" value="MPN"/>
</dbReference>
<dbReference type="InterPro" id="IPR050242">
    <property type="entry name" value="JAMM_MPN+_peptidase_M67A"/>
</dbReference>
<dbReference type="SMART" id="SM00232">
    <property type="entry name" value="JAB_MPN"/>
    <property type="match status" value="1"/>
</dbReference>
<dbReference type="GO" id="GO:0003743">
    <property type="term" value="F:translation initiation factor activity"/>
    <property type="evidence" value="ECO:0007669"/>
    <property type="project" value="UniProtKB-KW"/>
</dbReference>
<keyword evidence="3" id="KW-0648">Protein biosynthesis</keyword>
<evidence type="ECO:0000259" key="4">
    <source>
        <dbReference type="PROSITE" id="PS50249"/>
    </source>
</evidence>
<proteinExistence type="predicted"/>
<sequence>MSALESVQLDGLAVIKIMKHAHEALPDPVSGQLLGLDVAGRLEVTGSFPMPSANVVAAATARQQPWQRNGPAEVPDDDEAARDDMQYQLDMMKLLREVNVDSNSVGWYQSISNADLLQDQGGSNTWSSIVATQFDYQTNIPGSVVIIYDPLRTCYGTLSIRAYRLTDAFMRFYKAGDQSREGFNRFQVDSRSIFEELPVKVHNSNLVHAFLYELRENGAVACEFDRLDMHQHRSVADSLRALGESIHEYSQEQGKYQFYQRSAARQKLQADKGYGSLTPPSRLDIFLITHSMRELCNEINNQSSSAYTRIFASEGLMQANME</sequence>
<feature type="domain" description="MPN" evidence="4">
    <location>
        <begin position="7"/>
        <end position="169"/>
    </location>
</feature>
<evidence type="ECO:0000313" key="5">
    <source>
        <dbReference type="EMBL" id="CRZ09432.1"/>
    </source>
</evidence>
<organism evidence="5">
    <name type="scientific">Spongospora subterranea</name>
    <dbReference type="NCBI Taxonomy" id="70186"/>
    <lineage>
        <taxon>Eukaryota</taxon>
        <taxon>Sar</taxon>
        <taxon>Rhizaria</taxon>
        <taxon>Endomyxa</taxon>
        <taxon>Phytomyxea</taxon>
        <taxon>Plasmodiophorida</taxon>
        <taxon>Plasmodiophoridae</taxon>
        <taxon>Spongospora</taxon>
    </lineage>
</organism>
<dbReference type="Gene3D" id="3.40.140.10">
    <property type="entry name" value="Cytidine Deaminase, domain 2"/>
    <property type="match status" value="1"/>
</dbReference>
<dbReference type="CDD" id="cd08065">
    <property type="entry name" value="MPN_eIF3h"/>
    <property type="match status" value="1"/>
</dbReference>
<dbReference type="InterPro" id="IPR045810">
    <property type="entry name" value="eIF3h_C"/>
</dbReference>
<dbReference type="PANTHER" id="PTHR10410">
    <property type="entry name" value="EUKARYOTIC TRANSLATION INITIATION FACTOR 3 -RELATED"/>
    <property type="match status" value="1"/>
</dbReference>
<evidence type="ECO:0000256" key="1">
    <source>
        <dbReference type="ARBA" id="ARBA00022490"/>
    </source>
</evidence>
<reference evidence="5" key="1">
    <citation type="submission" date="2015-04" db="EMBL/GenBank/DDBJ databases">
        <title>The genome sequence of the plant pathogenic Rhizarian Plasmodiophora brassicae reveals insights in its biotrophic life cycle and the origin of chitin synthesis.</title>
        <authorList>
            <person name="Schwelm A."/>
            <person name="Fogelqvist J."/>
            <person name="Knaust A."/>
            <person name="Julke S."/>
            <person name="Lilja T."/>
            <person name="Dhandapani V."/>
            <person name="Bonilla-Rosso G."/>
            <person name="Karlsson M."/>
            <person name="Shevchenko A."/>
            <person name="Choi S.R."/>
            <person name="Kim H.G."/>
            <person name="Park J.Y."/>
            <person name="Lim Y.P."/>
            <person name="Ludwig-Muller J."/>
            <person name="Dixelius C."/>
        </authorList>
    </citation>
    <scope>NUCLEOTIDE SEQUENCE</scope>
    <source>
        <tissue evidence="5">Potato root galls</tissue>
    </source>
</reference>
<dbReference type="InterPro" id="IPR000555">
    <property type="entry name" value="JAMM/MPN+_dom"/>
</dbReference>
<evidence type="ECO:0000256" key="2">
    <source>
        <dbReference type="ARBA" id="ARBA00022540"/>
    </source>
</evidence>
<dbReference type="GO" id="GO:0008237">
    <property type="term" value="F:metallopeptidase activity"/>
    <property type="evidence" value="ECO:0007669"/>
    <property type="project" value="InterPro"/>
</dbReference>
<accession>A0A0H5R6M5</accession>
<dbReference type="GO" id="GO:0005852">
    <property type="term" value="C:eukaryotic translation initiation factor 3 complex"/>
    <property type="evidence" value="ECO:0007669"/>
    <property type="project" value="InterPro"/>
</dbReference>
<dbReference type="InterPro" id="IPR027524">
    <property type="entry name" value="eIF3h"/>
</dbReference>
<keyword evidence="2" id="KW-0396">Initiation factor</keyword>
<dbReference type="Pfam" id="PF19445">
    <property type="entry name" value="eIF3h_C"/>
    <property type="match status" value="1"/>
</dbReference>
<protein>
    <recommendedName>
        <fullName evidence="4">MPN domain-containing protein</fullName>
    </recommendedName>
</protein>
<evidence type="ECO:0000256" key="3">
    <source>
        <dbReference type="ARBA" id="ARBA00022917"/>
    </source>
</evidence>